<reference evidence="5" key="1">
    <citation type="submission" date="2019-06" db="EMBL/GenBank/DDBJ databases">
        <authorList>
            <consortium name="Wellcome Sanger Institute Data Sharing"/>
        </authorList>
    </citation>
    <scope>NUCLEOTIDE SEQUENCE [LARGE SCALE GENOMIC DNA]</scope>
</reference>
<dbReference type="SUPFAM" id="SSF64593">
    <property type="entry name" value="Intermediate filament protein, coiled coil region"/>
    <property type="match status" value="2"/>
</dbReference>
<dbReference type="Gene3D" id="1.20.5.1160">
    <property type="entry name" value="Vasodilator-stimulated phosphoprotein"/>
    <property type="match status" value="1"/>
</dbReference>
<protein>
    <recommendedName>
        <fullName evidence="4">IF rod domain-containing protein</fullName>
    </recommendedName>
</protein>
<dbReference type="GO" id="GO:0019215">
    <property type="term" value="F:intermediate filament binding"/>
    <property type="evidence" value="ECO:0007669"/>
    <property type="project" value="InterPro"/>
</dbReference>
<dbReference type="InParanoid" id="A0A672FPK4"/>
<dbReference type="InterPro" id="IPR039008">
    <property type="entry name" value="IF_rod_dom"/>
</dbReference>
<feature type="coiled-coil region" evidence="3">
    <location>
        <begin position="213"/>
        <end position="300"/>
    </location>
</feature>
<evidence type="ECO:0000256" key="2">
    <source>
        <dbReference type="ARBA" id="ARBA00023054"/>
    </source>
</evidence>
<proteinExistence type="predicted"/>
<keyword evidence="2 3" id="KW-0175">Coiled coil</keyword>
<dbReference type="GO" id="GO:0005882">
    <property type="term" value="C:intermediate filament"/>
    <property type="evidence" value="ECO:0007669"/>
    <property type="project" value="UniProtKB-KW"/>
</dbReference>
<keyword evidence="1" id="KW-0403">Intermediate filament</keyword>
<feature type="domain" description="IF rod" evidence="4">
    <location>
        <begin position="17"/>
        <end position="322"/>
    </location>
</feature>
<dbReference type="Ensembl" id="ENSSFAT00005009308.1">
    <property type="protein sequence ID" value="ENSSFAP00005008881.1"/>
    <property type="gene ID" value="ENSSFAG00005005150.1"/>
</dbReference>
<dbReference type="Gene3D" id="1.20.5.170">
    <property type="match status" value="1"/>
</dbReference>
<reference evidence="5" key="2">
    <citation type="submission" date="2025-08" db="UniProtKB">
        <authorList>
            <consortium name="Ensembl"/>
        </authorList>
    </citation>
    <scope>IDENTIFICATION</scope>
</reference>
<dbReference type="SMART" id="SM01391">
    <property type="entry name" value="Filament"/>
    <property type="match status" value="1"/>
</dbReference>
<dbReference type="PANTHER" id="PTHR47051:SF1">
    <property type="entry name" value="NESTIN"/>
    <property type="match status" value="1"/>
</dbReference>
<feature type="coiled-coil region" evidence="3">
    <location>
        <begin position="22"/>
        <end position="56"/>
    </location>
</feature>
<dbReference type="GO" id="GO:0030844">
    <property type="term" value="P:positive regulation of intermediate filament depolymerization"/>
    <property type="evidence" value="ECO:0007669"/>
    <property type="project" value="TreeGrafter"/>
</dbReference>
<dbReference type="OMA" id="HITMENR"/>
<sequence>MELHGVHRAPRPDRLGEDRRQMLDLNRRLEAYLNRLRLLEEENALLAQEVQAARRGGRGAPALRRSLEEELRRARLEVQAAWRDRLVAELEVGRLAEELRALDLQTQLEARARAEAKAKLELGRKQLEEEQRAQVWLRGQASQLEHEMRLLVQTHQDGVARLEAELTRVTAAVPRTPAPRAERTPGLLQLGQEFSHRAGRAWREAAEAHRGRLARLEEALHQTGGRLAQAEQDRRDGRLKLRALEEEAASAQEARQRLEQAAAQQRVEHEQEIQQLHERWQDLEAEKEEMGQQMERLLLENRGLLQMKTSLGLEVATYRYFSSKPLRWKMKLWFSLLL</sequence>
<organism evidence="5 6">
    <name type="scientific">Salarias fasciatus</name>
    <name type="common">Jewelled blenny</name>
    <name type="synonym">Blennius fasciatus</name>
    <dbReference type="NCBI Taxonomy" id="181472"/>
    <lineage>
        <taxon>Eukaryota</taxon>
        <taxon>Metazoa</taxon>
        <taxon>Chordata</taxon>
        <taxon>Craniata</taxon>
        <taxon>Vertebrata</taxon>
        <taxon>Euteleostomi</taxon>
        <taxon>Actinopterygii</taxon>
        <taxon>Neopterygii</taxon>
        <taxon>Teleostei</taxon>
        <taxon>Neoteleostei</taxon>
        <taxon>Acanthomorphata</taxon>
        <taxon>Ovalentaria</taxon>
        <taxon>Blenniimorphae</taxon>
        <taxon>Blenniiformes</taxon>
        <taxon>Blennioidei</taxon>
        <taxon>Blenniidae</taxon>
        <taxon>Salariinae</taxon>
        <taxon>Salarias</taxon>
    </lineage>
</organism>
<accession>A0A672FPK4</accession>
<evidence type="ECO:0000256" key="3">
    <source>
        <dbReference type="SAM" id="Coils"/>
    </source>
</evidence>
<evidence type="ECO:0000256" key="1">
    <source>
        <dbReference type="ARBA" id="ARBA00022754"/>
    </source>
</evidence>
<evidence type="ECO:0000313" key="5">
    <source>
        <dbReference type="Ensembl" id="ENSSFAP00005008881.1"/>
    </source>
</evidence>
<dbReference type="Proteomes" id="UP000472267">
    <property type="component" value="Chromosome 11"/>
</dbReference>
<evidence type="ECO:0000313" key="6">
    <source>
        <dbReference type="Proteomes" id="UP000472267"/>
    </source>
</evidence>
<dbReference type="AlphaFoldDB" id="A0A672FPK4"/>
<reference evidence="5" key="3">
    <citation type="submission" date="2025-09" db="UniProtKB">
        <authorList>
            <consortium name="Ensembl"/>
        </authorList>
    </citation>
    <scope>IDENTIFICATION</scope>
</reference>
<dbReference type="GO" id="GO:0031730">
    <property type="term" value="F:CCR5 chemokine receptor binding"/>
    <property type="evidence" value="ECO:0007669"/>
    <property type="project" value="TreeGrafter"/>
</dbReference>
<keyword evidence="6" id="KW-1185">Reference proteome</keyword>
<name>A0A672FPK4_SALFA</name>
<evidence type="ECO:0000259" key="4">
    <source>
        <dbReference type="SMART" id="SM01391"/>
    </source>
</evidence>
<dbReference type="InterPro" id="IPR031211">
    <property type="entry name" value="Nestin"/>
</dbReference>
<dbReference type="Pfam" id="PF00038">
    <property type="entry name" value="Filament"/>
    <property type="match status" value="1"/>
</dbReference>
<dbReference type="PANTHER" id="PTHR47051">
    <property type="entry name" value="NESTIN"/>
    <property type="match status" value="1"/>
</dbReference>